<feature type="domain" description="Isochorismatase-like" evidence="2">
    <location>
        <begin position="5"/>
        <end position="176"/>
    </location>
</feature>
<dbReference type="InterPro" id="IPR050272">
    <property type="entry name" value="Isochorismatase-like_hydrls"/>
</dbReference>
<protein>
    <submittedName>
        <fullName evidence="3">Nicotinamidase-related amidase</fullName>
    </submittedName>
</protein>
<dbReference type="STRING" id="1803665.GCA_001641335_05462"/>
<dbReference type="Pfam" id="PF00857">
    <property type="entry name" value="Isochorismatase"/>
    <property type="match status" value="1"/>
</dbReference>
<dbReference type="EMBL" id="VITK01000005">
    <property type="protein sequence ID" value="TWA98993.1"/>
    <property type="molecule type" value="Genomic_DNA"/>
</dbReference>
<dbReference type="InterPro" id="IPR000868">
    <property type="entry name" value="Isochorismatase-like_dom"/>
</dbReference>
<organism evidence="3 4">
    <name type="scientific">Bradyrhizobium stylosanthis</name>
    <dbReference type="NCBI Taxonomy" id="1803665"/>
    <lineage>
        <taxon>Bacteria</taxon>
        <taxon>Pseudomonadati</taxon>
        <taxon>Pseudomonadota</taxon>
        <taxon>Alphaproteobacteria</taxon>
        <taxon>Hyphomicrobiales</taxon>
        <taxon>Nitrobacteraceae</taxon>
        <taxon>Bradyrhizobium</taxon>
    </lineage>
</organism>
<keyword evidence="4" id="KW-1185">Reference proteome</keyword>
<comment type="caution">
    <text evidence="3">The sequence shown here is derived from an EMBL/GenBank/DDBJ whole genome shotgun (WGS) entry which is preliminary data.</text>
</comment>
<sequence>MSQRAVIVIDIQNEYFPLGKLPLVGIEYAAANAARVIQGARARGDTVIHIKHEVEDPHTPIFKPSTKGVEINPIVKPMEREPVIVKHHPNAFHETDLKQQLDAREVKEVVIVGAMSHMCIDSTSRAAVDHGYKTTIVHDACATCDLNFGCVIVPAAQVHAAFMAALSFAYGRVTTTSDYLAA</sequence>
<gene>
    <name evidence="3" type="ORF">FBZ96_105672</name>
</gene>
<evidence type="ECO:0000259" key="2">
    <source>
        <dbReference type="Pfam" id="PF00857"/>
    </source>
</evidence>
<accession>A0A560DPE3</accession>
<dbReference type="PANTHER" id="PTHR43540:SF1">
    <property type="entry name" value="ISOCHORISMATASE HYDROLASE"/>
    <property type="match status" value="1"/>
</dbReference>
<reference evidence="3 4" key="1">
    <citation type="submission" date="2019-06" db="EMBL/GenBank/DDBJ databases">
        <title>Genomic Encyclopedia of Type Strains, Phase IV (KMG-V): Genome sequencing to study the core and pangenomes of soil and plant-associated prokaryotes.</title>
        <authorList>
            <person name="Whitman W."/>
        </authorList>
    </citation>
    <scope>NUCLEOTIDE SEQUENCE [LARGE SCALE GENOMIC DNA]</scope>
    <source>
        <strain evidence="3 4">BR 510</strain>
    </source>
</reference>
<dbReference type="OrthoDB" id="9794942at2"/>
<dbReference type="Gene3D" id="3.40.50.850">
    <property type="entry name" value="Isochorismatase-like"/>
    <property type="match status" value="1"/>
</dbReference>
<dbReference type="Proteomes" id="UP000319949">
    <property type="component" value="Unassembled WGS sequence"/>
</dbReference>
<dbReference type="RefSeq" id="WP_063690463.1">
    <property type="nucleotide sequence ID" value="NZ_LVEM01000003.1"/>
</dbReference>
<evidence type="ECO:0000313" key="3">
    <source>
        <dbReference type="EMBL" id="TWA98993.1"/>
    </source>
</evidence>
<name>A0A560DPE3_9BRAD</name>
<dbReference type="GO" id="GO:0016787">
    <property type="term" value="F:hydrolase activity"/>
    <property type="evidence" value="ECO:0007669"/>
    <property type="project" value="UniProtKB-KW"/>
</dbReference>
<keyword evidence="1" id="KW-0378">Hydrolase</keyword>
<dbReference type="CDD" id="cd01014">
    <property type="entry name" value="nicotinamidase_related"/>
    <property type="match status" value="1"/>
</dbReference>
<dbReference type="InterPro" id="IPR036380">
    <property type="entry name" value="Isochorismatase-like_sf"/>
</dbReference>
<evidence type="ECO:0000313" key="4">
    <source>
        <dbReference type="Proteomes" id="UP000319949"/>
    </source>
</evidence>
<dbReference type="SUPFAM" id="SSF52499">
    <property type="entry name" value="Isochorismatase-like hydrolases"/>
    <property type="match status" value="1"/>
</dbReference>
<proteinExistence type="predicted"/>
<dbReference type="AlphaFoldDB" id="A0A560DPE3"/>
<evidence type="ECO:0000256" key="1">
    <source>
        <dbReference type="ARBA" id="ARBA00022801"/>
    </source>
</evidence>
<dbReference type="PANTHER" id="PTHR43540">
    <property type="entry name" value="PEROXYUREIDOACRYLATE/UREIDOACRYLATE AMIDOHYDROLASE-RELATED"/>
    <property type="match status" value="1"/>
</dbReference>